<keyword evidence="4" id="KW-1003">Cell membrane</keyword>
<evidence type="ECO:0000256" key="5">
    <source>
        <dbReference type="ARBA" id="ARBA00022741"/>
    </source>
</evidence>
<keyword evidence="10" id="KW-1185">Reference proteome</keyword>
<dbReference type="RefSeq" id="WP_259613087.1">
    <property type="nucleotide sequence ID" value="NZ_CP091139.2"/>
</dbReference>
<sequence>MNGDTQDAAAGGAHDAGASGFTASGLTVHGPDGVIVAPLDLTVPAGRMVALIGESGSGKSMTARAITGLLPARCHRRRVGERRRIRLRPGPARRERLVARARPAGCACLQDPFTSLSPLYRCGDQIRWTLQAQAQAAGGGRPGAKALRTEVARRLDEVHLSEKVAGQYPFELSGGMRQRVAIAAALSASPAACRSPTSRRRLWMPAPRARCSTCCANCSSRTG</sequence>
<keyword evidence="5" id="KW-0547">Nucleotide-binding</keyword>
<dbReference type="Gene3D" id="3.40.50.300">
    <property type="entry name" value="P-loop containing nucleotide triphosphate hydrolases"/>
    <property type="match status" value="1"/>
</dbReference>
<protein>
    <submittedName>
        <fullName evidence="9">ATP-binding cassette domain-containing protein</fullName>
    </submittedName>
</protein>
<reference evidence="9" key="1">
    <citation type="submission" date="2022-01" db="EMBL/GenBank/DDBJ databases">
        <title>Microbacterium eymi and Microbacterium rhizovicinus sp. nov., isolated from the rhizospheric soil of Elymus tsukushiensis, a plant native to the Dokdo Islands, Republic of Korea.</title>
        <authorList>
            <person name="Hwang Y.J."/>
        </authorList>
    </citation>
    <scope>NUCLEOTIDE SEQUENCE</scope>
    <source>
        <strain evidence="9">KUDC0405</strain>
    </source>
</reference>
<evidence type="ECO:0000256" key="7">
    <source>
        <dbReference type="ARBA" id="ARBA00023136"/>
    </source>
</evidence>
<evidence type="ECO:0000256" key="2">
    <source>
        <dbReference type="ARBA" id="ARBA00005417"/>
    </source>
</evidence>
<evidence type="ECO:0000313" key="9">
    <source>
        <dbReference type="EMBL" id="UUT36429.1"/>
    </source>
</evidence>
<feature type="domain" description="AAA+ ATPase" evidence="8">
    <location>
        <begin position="45"/>
        <end position="208"/>
    </location>
</feature>
<dbReference type="SUPFAM" id="SSF52540">
    <property type="entry name" value="P-loop containing nucleoside triphosphate hydrolases"/>
    <property type="match status" value="1"/>
</dbReference>
<evidence type="ECO:0000256" key="3">
    <source>
        <dbReference type="ARBA" id="ARBA00022448"/>
    </source>
</evidence>
<keyword evidence="6 9" id="KW-0067">ATP-binding</keyword>
<evidence type="ECO:0000256" key="6">
    <source>
        <dbReference type="ARBA" id="ARBA00022840"/>
    </source>
</evidence>
<dbReference type="EMBL" id="CP091139">
    <property type="protein sequence ID" value="UUT36429.1"/>
    <property type="molecule type" value="Genomic_DNA"/>
</dbReference>
<dbReference type="Pfam" id="PF00005">
    <property type="entry name" value="ABC_tran"/>
    <property type="match status" value="1"/>
</dbReference>
<evidence type="ECO:0000313" key="10">
    <source>
        <dbReference type="Proteomes" id="UP001054811"/>
    </source>
</evidence>
<evidence type="ECO:0000259" key="8">
    <source>
        <dbReference type="SMART" id="SM00382"/>
    </source>
</evidence>
<dbReference type="InterPro" id="IPR027417">
    <property type="entry name" value="P-loop_NTPase"/>
</dbReference>
<comment type="similarity">
    <text evidence="2">Belongs to the ABC transporter superfamily.</text>
</comment>
<keyword evidence="3" id="KW-0813">Transport</keyword>
<accession>A0ABY5NMW7</accession>
<evidence type="ECO:0000256" key="4">
    <source>
        <dbReference type="ARBA" id="ARBA00022475"/>
    </source>
</evidence>
<dbReference type="InterPro" id="IPR050388">
    <property type="entry name" value="ABC_Ni/Peptide_Import"/>
</dbReference>
<evidence type="ECO:0000256" key="1">
    <source>
        <dbReference type="ARBA" id="ARBA00004202"/>
    </source>
</evidence>
<gene>
    <name evidence="9" type="ORF">L2X98_26295</name>
</gene>
<comment type="subcellular location">
    <subcellularLocation>
        <location evidence="1">Cell membrane</location>
        <topology evidence="1">Peripheral membrane protein</topology>
    </subcellularLocation>
</comment>
<organism evidence="9 10">
    <name type="scientific">Microbacterium elymi</name>
    <dbReference type="NCBI Taxonomy" id="2909587"/>
    <lineage>
        <taxon>Bacteria</taxon>
        <taxon>Bacillati</taxon>
        <taxon>Actinomycetota</taxon>
        <taxon>Actinomycetes</taxon>
        <taxon>Micrococcales</taxon>
        <taxon>Microbacteriaceae</taxon>
        <taxon>Microbacterium</taxon>
    </lineage>
</organism>
<proteinExistence type="inferred from homology"/>
<dbReference type="Proteomes" id="UP001054811">
    <property type="component" value="Chromosome"/>
</dbReference>
<dbReference type="PANTHER" id="PTHR43297">
    <property type="entry name" value="OLIGOPEPTIDE TRANSPORT ATP-BINDING PROTEIN APPD"/>
    <property type="match status" value="1"/>
</dbReference>
<dbReference type="InterPro" id="IPR003439">
    <property type="entry name" value="ABC_transporter-like_ATP-bd"/>
</dbReference>
<keyword evidence="7" id="KW-0472">Membrane</keyword>
<name>A0ABY5NMW7_9MICO</name>
<dbReference type="GO" id="GO:0005524">
    <property type="term" value="F:ATP binding"/>
    <property type="evidence" value="ECO:0007669"/>
    <property type="project" value="UniProtKB-KW"/>
</dbReference>
<dbReference type="PANTHER" id="PTHR43297:SF2">
    <property type="entry name" value="DIPEPTIDE TRANSPORT ATP-BINDING PROTEIN DPPD"/>
    <property type="match status" value="1"/>
</dbReference>
<dbReference type="InterPro" id="IPR003593">
    <property type="entry name" value="AAA+_ATPase"/>
</dbReference>
<dbReference type="SMART" id="SM00382">
    <property type="entry name" value="AAA"/>
    <property type="match status" value="1"/>
</dbReference>